<reference evidence="2" key="1">
    <citation type="submission" date="2021-01" db="EMBL/GenBank/DDBJ databases">
        <authorList>
            <person name="Corre E."/>
            <person name="Pelletier E."/>
            <person name="Niang G."/>
            <person name="Scheremetjew M."/>
            <person name="Finn R."/>
            <person name="Kale V."/>
            <person name="Holt S."/>
            <person name="Cochrane G."/>
            <person name="Meng A."/>
            <person name="Brown T."/>
            <person name="Cohen L."/>
        </authorList>
    </citation>
    <scope>NUCLEOTIDE SEQUENCE</scope>
    <source>
        <strain evidence="2">CCMP1756</strain>
    </source>
</reference>
<feature type="compositionally biased region" description="Basic residues" evidence="1">
    <location>
        <begin position="291"/>
        <end position="319"/>
    </location>
</feature>
<name>A0A7S4A6J0_9STRA</name>
<gene>
    <name evidence="2" type="ORF">PCAL00307_LOCUS20788</name>
</gene>
<feature type="compositionally biased region" description="Polar residues" evidence="1">
    <location>
        <begin position="1"/>
        <end position="11"/>
    </location>
</feature>
<feature type="region of interest" description="Disordered" evidence="1">
    <location>
        <begin position="1"/>
        <end position="51"/>
    </location>
</feature>
<proteinExistence type="predicted"/>
<feature type="compositionally biased region" description="Pro residues" evidence="1">
    <location>
        <begin position="37"/>
        <end position="51"/>
    </location>
</feature>
<feature type="region of interest" description="Disordered" evidence="1">
    <location>
        <begin position="271"/>
        <end position="333"/>
    </location>
</feature>
<dbReference type="AlphaFoldDB" id="A0A7S4A6J0"/>
<feature type="compositionally biased region" description="Low complexity" evidence="1">
    <location>
        <begin position="280"/>
        <end position="290"/>
    </location>
</feature>
<sequence>MARTTLPSRRNYTLGRRHREAKRSTKRDMGQSTSQDAPPPPAQTRIAPPPRSVRDVYWRILQSEDRPTLSGEIQRQMRDQITGLDEDQRDPQADFFRRHLLRQDPPLLISRATTLGELSRMGARLSIDYVTHTPSPFFLASEAAQVTIDELGDYDGPDGLEQLLEGCASDEKERVRTYVQNALVVLHDQEHDELHALVLEASREATARLLARAEENLNRHDPFGEERRAAATRAAKKLTVDQLRIKLVELGQPYDGTKPVLVARYVARTTRHLPPPRPGPAAAGPPAAAKPRARSAKPAAKKPSRAKKPRAKKPARRRRSDSDDLADWLFSDE</sequence>
<evidence type="ECO:0008006" key="3">
    <source>
        <dbReference type="Google" id="ProtNLM"/>
    </source>
</evidence>
<feature type="compositionally biased region" description="Acidic residues" evidence="1">
    <location>
        <begin position="323"/>
        <end position="333"/>
    </location>
</feature>
<evidence type="ECO:0000256" key="1">
    <source>
        <dbReference type="SAM" id="MobiDB-lite"/>
    </source>
</evidence>
<organism evidence="2">
    <name type="scientific">Pelagomonas calceolata</name>
    <dbReference type="NCBI Taxonomy" id="35677"/>
    <lineage>
        <taxon>Eukaryota</taxon>
        <taxon>Sar</taxon>
        <taxon>Stramenopiles</taxon>
        <taxon>Ochrophyta</taxon>
        <taxon>Pelagophyceae</taxon>
        <taxon>Pelagomonadales</taxon>
        <taxon>Pelagomonadaceae</taxon>
        <taxon>Pelagomonas</taxon>
    </lineage>
</organism>
<accession>A0A7S4A6J0</accession>
<evidence type="ECO:0000313" key="2">
    <source>
        <dbReference type="EMBL" id="CAE0705339.1"/>
    </source>
</evidence>
<protein>
    <recommendedName>
        <fullName evidence="3">SAP domain-containing protein</fullName>
    </recommendedName>
</protein>
<dbReference type="EMBL" id="HBIW01024088">
    <property type="protein sequence ID" value="CAE0705339.1"/>
    <property type="molecule type" value="Transcribed_RNA"/>
</dbReference>